<keyword evidence="10 15" id="KW-0418">Kinase</keyword>
<dbReference type="PROSITE" id="PS00370">
    <property type="entry name" value="PEP_ENZYMES_PHOS_SITE"/>
    <property type="match status" value="1"/>
</dbReference>
<organism evidence="19 20">
    <name type="scientific">Psychroflexus salinarum</name>
    <dbReference type="NCBI Taxonomy" id="546024"/>
    <lineage>
        <taxon>Bacteria</taxon>
        <taxon>Pseudomonadati</taxon>
        <taxon>Bacteroidota</taxon>
        <taxon>Flavobacteriia</taxon>
        <taxon>Flavobacteriales</taxon>
        <taxon>Flavobacteriaceae</taxon>
        <taxon>Psychroflexus</taxon>
    </lineage>
</organism>
<comment type="pathway">
    <text evidence="3 15">Carbohydrate biosynthesis; gluconeogenesis.</text>
</comment>
<dbReference type="Gene3D" id="3.30.1490.20">
    <property type="entry name" value="ATP-grasp fold, A domain"/>
    <property type="match status" value="1"/>
</dbReference>
<dbReference type="InterPro" id="IPR008279">
    <property type="entry name" value="PEP-util_enz_mobile_dom"/>
</dbReference>
<dbReference type="SUPFAM" id="SSF56059">
    <property type="entry name" value="Glutathione synthetase ATP-binding domain-like"/>
    <property type="match status" value="1"/>
</dbReference>
<evidence type="ECO:0000256" key="4">
    <source>
        <dbReference type="ARBA" id="ARBA00007837"/>
    </source>
</evidence>
<dbReference type="Pfam" id="PF00391">
    <property type="entry name" value="PEP-utilizers"/>
    <property type="match status" value="1"/>
</dbReference>
<evidence type="ECO:0000256" key="13">
    <source>
        <dbReference type="ARBA" id="ARBA00033470"/>
    </source>
</evidence>
<evidence type="ECO:0000256" key="12">
    <source>
        <dbReference type="ARBA" id="ARBA00022842"/>
    </source>
</evidence>
<evidence type="ECO:0000313" key="19">
    <source>
        <dbReference type="EMBL" id="MFD0932457.1"/>
    </source>
</evidence>
<dbReference type="InterPro" id="IPR002192">
    <property type="entry name" value="PPDK_AMP/ATP-bd"/>
</dbReference>
<reference evidence="20" key="1">
    <citation type="journal article" date="2019" name="Int. J. Syst. Evol. Microbiol.">
        <title>The Global Catalogue of Microorganisms (GCM) 10K type strain sequencing project: providing services to taxonomists for standard genome sequencing and annotation.</title>
        <authorList>
            <consortium name="The Broad Institute Genomics Platform"/>
            <consortium name="The Broad Institute Genome Sequencing Center for Infectious Disease"/>
            <person name="Wu L."/>
            <person name="Ma J."/>
        </authorList>
    </citation>
    <scope>NUCLEOTIDE SEQUENCE [LARGE SCALE GENOMIC DNA]</scope>
    <source>
        <strain evidence="20">CCUG 56752</strain>
    </source>
</reference>
<feature type="domain" description="Pyruvate phosphate dikinase AMP/ATP-binding" evidence="17">
    <location>
        <begin position="18"/>
        <end position="347"/>
    </location>
</feature>
<evidence type="ECO:0000256" key="7">
    <source>
        <dbReference type="ARBA" id="ARBA00022679"/>
    </source>
</evidence>
<evidence type="ECO:0000256" key="10">
    <source>
        <dbReference type="ARBA" id="ARBA00022777"/>
    </source>
</evidence>
<dbReference type="Proteomes" id="UP001597049">
    <property type="component" value="Unassembled WGS sequence"/>
</dbReference>
<gene>
    <name evidence="19" type="primary">ppsA</name>
    <name evidence="19" type="ORF">ACFQ0R_07590</name>
</gene>
<evidence type="ECO:0000313" key="20">
    <source>
        <dbReference type="Proteomes" id="UP001597049"/>
    </source>
</evidence>
<dbReference type="PANTHER" id="PTHR43030">
    <property type="entry name" value="PHOSPHOENOLPYRUVATE SYNTHASE"/>
    <property type="match status" value="1"/>
</dbReference>
<evidence type="ECO:0000256" key="9">
    <source>
        <dbReference type="ARBA" id="ARBA00022741"/>
    </source>
</evidence>
<dbReference type="SUPFAM" id="SSF52009">
    <property type="entry name" value="Phosphohistidine domain"/>
    <property type="match status" value="1"/>
</dbReference>
<dbReference type="InterPro" id="IPR040442">
    <property type="entry name" value="Pyrv_kinase-like_dom_sf"/>
</dbReference>
<dbReference type="InterPro" id="IPR036637">
    <property type="entry name" value="Phosphohistidine_dom_sf"/>
</dbReference>
<dbReference type="InterPro" id="IPR018274">
    <property type="entry name" value="PEP_util_AS"/>
</dbReference>
<keyword evidence="9 15" id="KW-0547">Nucleotide-binding</keyword>
<evidence type="ECO:0000259" key="16">
    <source>
        <dbReference type="Pfam" id="PF00391"/>
    </source>
</evidence>
<dbReference type="RefSeq" id="WP_379657778.1">
    <property type="nucleotide sequence ID" value="NZ_JBHTIV010000007.1"/>
</dbReference>
<accession>A0ABW3GVM5</accession>
<dbReference type="Gene3D" id="3.20.20.60">
    <property type="entry name" value="Phosphoenolpyruvate-binding domains"/>
    <property type="match status" value="1"/>
</dbReference>
<comment type="function">
    <text evidence="2 15">Catalyzes the phosphorylation of pyruvate to phosphoenolpyruvate.</text>
</comment>
<evidence type="ECO:0000256" key="5">
    <source>
        <dbReference type="ARBA" id="ARBA00011996"/>
    </source>
</evidence>
<evidence type="ECO:0000256" key="14">
    <source>
        <dbReference type="ARBA" id="ARBA00047700"/>
    </source>
</evidence>
<dbReference type="Pfam" id="PF02896">
    <property type="entry name" value="PEP-utilizers_C"/>
    <property type="match status" value="1"/>
</dbReference>
<dbReference type="InterPro" id="IPR013815">
    <property type="entry name" value="ATP_grasp_subdomain_1"/>
</dbReference>
<comment type="similarity">
    <text evidence="4 15">Belongs to the PEP-utilizing enzyme family.</text>
</comment>
<sequence>MSNYIRFFSDLSKEDIADVGGKNASLGEMISQLGPKGIRIPAGFATTAQAYWDYLEHNGLKEKLTNLLQKLDTKEFGNLRETGKKARELILNGEFPDDFAQEIKDAYSQLKEKEDVLSSVAVRSSATAEDLPEASFAGQHDSFLNIQGPENTLKSCKKCFASLFTDRAIRYREHNGFEHMKVALSAGVQKMVRSDKASAGVGFTILPDSGYEKVLFLTGSWGLGDNVVQGAVNADEFYVFKPSLKKGMRSIISKKLGSKEKTMVYTSSSGENDSTTTNKKTKAAKQKQFVLTDDEIIQLAVWSLDIEDYYKRAMDIEWAKDGESGEIYIVQARPETVHSGKDKSKIVEYRLKKGGKVITKGTGIGEKIAKGKSRILNSPAESDKLQKGDVLVTGITNPDWDNVMKKASAIVTNSGGRTSHAAIVAREMGAVAVVGTENATEVIKDGQEITVSCAEGNIGKIYEGFLEWEEKEIDLDKQEEPQTEVMLILADPDLAYSYSNYPVKGVGLMRLEFVINNVIQIHPLALRYYDELKDKEAKKKISELTASYKEKHLFFVEKLAEGVATIAAAFHPREVIVRMSDFKSNEYANLIGGKEFEPDEENPMLGFRGASRYYSEKYKDGFEMECEAMKIVRDEMGFTNVKLMIPFCRTVEEGEKVLNLMGDFGLKQGWNGLEIYVMSEIPSNVLQAEEFAEIFDGFSIGSNDLTQLTLGLDRDSALVSDLFDETNPSSKQMISMAIEKAKKKGKKIGLCGQAPSDIPEFTQFLVEQGINSISFNPDAIAKGIQNILAAEKKKRK</sequence>
<dbReference type="EC" id="2.7.9.2" evidence="5 15"/>
<dbReference type="SUPFAM" id="SSF51621">
    <property type="entry name" value="Phosphoenolpyruvate/pyruvate domain"/>
    <property type="match status" value="1"/>
</dbReference>
<comment type="catalytic activity">
    <reaction evidence="14 15">
        <text>pyruvate + ATP + H2O = phosphoenolpyruvate + AMP + phosphate + 2 H(+)</text>
        <dbReference type="Rhea" id="RHEA:11364"/>
        <dbReference type="ChEBI" id="CHEBI:15361"/>
        <dbReference type="ChEBI" id="CHEBI:15377"/>
        <dbReference type="ChEBI" id="CHEBI:15378"/>
        <dbReference type="ChEBI" id="CHEBI:30616"/>
        <dbReference type="ChEBI" id="CHEBI:43474"/>
        <dbReference type="ChEBI" id="CHEBI:58702"/>
        <dbReference type="ChEBI" id="CHEBI:456215"/>
        <dbReference type="EC" id="2.7.9.2"/>
    </reaction>
</comment>
<dbReference type="InterPro" id="IPR000121">
    <property type="entry name" value="PEP_util_C"/>
</dbReference>
<protein>
    <recommendedName>
        <fullName evidence="6 15">Phosphoenolpyruvate synthase</fullName>
        <shortName evidence="15">PEP synthase</shortName>
        <ecNumber evidence="5 15">2.7.9.2</ecNumber>
    </recommendedName>
    <alternativeName>
        <fullName evidence="13 15">Pyruvate, water dikinase</fullName>
    </alternativeName>
</protein>
<keyword evidence="8 15" id="KW-0479">Metal-binding</keyword>
<keyword evidence="11 15" id="KW-0067">ATP-binding</keyword>
<feature type="domain" description="PEP-utilising enzyme C-terminal" evidence="18">
    <location>
        <begin position="478"/>
        <end position="782"/>
    </location>
</feature>
<dbReference type="InterPro" id="IPR023151">
    <property type="entry name" value="PEP_util_CS"/>
</dbReference>
<dbReference type="Gene3D" id="3.30.470.20">
    <property type="entry name" value="ATP-grasp fold, B domain"/>
    <property type="match status" value="1"/>
</dbReference>
<keyword evidence="20" id="KW-1185">Reference proteome</keyword>
<evidence type="ECO:0000256" key="1">
    <source>
        <dbReference type="ARBA" id="ARBA00001946"/>
    </source>
</evidence>
<dbReference type="NCBIfam" id="TIGR01418">
    <property type="entry name" value="PEP_synth"/>
    <property type="match status" value="1"/>
</dbReference>
<evidence type="ECO:0000259" key="18">
    <source>
        <dbReference type="Pfam" id="PF02896"/>
    </source>
</evidence>
<dbReference type="Gene3D" id="3.50.30.10">
    <property type="entry name" value="Phosphohistidine domain"/>
    <property type="match status" value="1"/>
</dbReference>
<comment type="cofactor">
    <cofactor evidence="1 15">
        <name>Mg(2+)</name>
        <dbReference type="ChEBI" id="CHEBI:18420"/>
    </cofactor>
</comment>
<evidence type="ECO:0000256" key="3">
    <source>
        <dbReference type="ARBA" id="ARBA00004742"/>
    </source>
</evidence>
<feature type="domain" description="PEP-utilising enzyme mobile" evidence="16">
    <location>
        <begin position="386"/>
        <end position="456"/>
    </location>
</feature>
<dbReference type="InterPro" id="IPR015813">
    <property type="entry name" value="Pyrv/PenolPyrv_kinase-like_dom"/>
</dbReference>
<keyword evidence="7 15" id="KW-0808">Transferase</keyword>
<evidence type="ECO:0000256" key="8">
    <source>
        <dbReference type="ARBA" id="ARBA00022723"/>
    </source>
</evidence>
<evidence type="ECO:0000256" key="6">
    <source>
        <dbReference type="ARBA" id="ARBA00021623"/>
    </source>
</evidence>
<dbReference type="PROSITE" id="PS00742">
    <property type="entry name" value="PEP_ENZYMES_2"/>
    <property type="match status" value="1"/>
</dbReference>
<name>A0ABW3GVM5_9FLAO</name>
<evidence type="ECO:0000256" key="11">
    <source>
        <dbReference type="ARBA" id="ARBA00022840"/>
    </source>
</evidence>
<dbReference type="NCBIfam" id="NF005057">
    <property type="entry name" value="PRK06464.1"/>
    <property type="match status" value="1"/>
</dbReference>
<evidence type="ECO:0000259" key="17">
    <source>
        <dbReference type="Pfam" id="PF01326"/>
    </source>
</evidence>
<dbReference type="EMBL" id="JBHTIV010000007">
    <property type="protein sequence ID" value="MFD0932457.1"/>
    <property type="molecule type" value="Genomic_DNA"/>
</dbReference>
<dbReference type="PIRSF" id="PIRSF000854">
    <property type="entry name" value="PEP_synthase"/>
    <property type="match status" value="1"/>
</dbReference>
<evidence type="ECO:0000256" key="2">
    <source>
        <dbReference type="ARBA" id="ARBA00002988"/>
    </source>
</evidence>
<proteinExistence type="inferred from homology"/>
<keyword evidence="12 15" id="KW-0460">Magnesium</keyword>
<dbReference type="InterPro" id="IPR006319">
    <property type="entry name" value="PEP_synth"/>
</dbReference>
<dbReference type="GO" id="GO:0008986">
    <property type="term" value="F:pyruvate, water dikinase activity"/>
    <property type="evidence" value="ECO:0007669"/>
    <property type="project" value="UniProtKB-EC"/>
</dbReference>
<dbReference type="PANTHER" id="PTHR43030:SF1">
    <property type="entry name" value="PHOSPHOENOLPYRUVATE SYNTHASE"/>
    <property type="match status" value="1"/>
</dbReference>
<dbReference type="PRINTS" id="PR01736">
    <property type="entry name" value="PHPHTRNFRASE"/>
</dbReference>
<dbReference type="Pfam" id="PF01326">
    <property type="entry name" value="PPDK_N"/>
    <property type="match status" value="1"/>
</dbReference>
<evidence type="ECO:0000256" key="15">
    <source>
        <dbReference type="PIRNR" id="PIRNR000854"/>
    </source>
</evidence>
<comment type="caution">
    <text evidence="19">The sequence shown here is derived from an EMBL/GenBank/DDBJ whole genome shotgun (WGS) entry which is preliminary data.</text>
</comment>